<dbReference type="Proteomes" id="UP001381693">
    <property type="component" value="Unassembled WGS sequence"/>
</dbReference>
<dbReference type="Gene3D" id="1.50.40.10">
    <property type="entry name" value="Mitochondrial carrier domain"/>
    <property type="match status" value="1"/>
</dbReference>
<organism evidence="12 13">
    <name type="scientific">Halocaridina rubra</name>
    <name type="common">Hawaiian red shrimp</name>
    <dbReference type="NCBI Taxonomy" id="373956"/>
    <lineage>
        <taxon>Eukaryota</taxon>
        <taxon>Metazoa</taxon>
        <taxon>Ecdysozoa</taxon>
        <taxon>Arthropoda</taxon>
        <taxon>Crustacea</taxon>
        <taxon>Multicrustacea</taxon>
        <taxon>Malacostraca</taxon>
        <taxon>Eumalacostraca</taxon>
        <taxon>Eucarida</taxon>
        <taxon>Decapoda</taxon>
        <taxon>Pleocyemata</taxon>
        <taxon>Caridea</taxon>
        <taxon>Atyoidea</taxon>
        <taxon>Atyidae</taxon>
        <taxon>Halocaridina</taxon>
    </lineage>
</organism>
<name>A0AAN9ABX3_HALRR</name>
<evidence type="ECO:0000256" key="6">
    <source>
        <dbReference type="ARBA" id="ARBA00022792"/>
    </source>
</evidence>
<dbReference type="Pfam" id="PF00153">
    <property type="entry name" value="Mito_carr"/>
    <property type="match status" value="1"/>
</dbReference>
<evidence type="ECO:0000256" key="8">
    <source>
        <dbReference type="ARBA" id="ARBA00023128"/>
    </source>
</evidence>
<evidence type="ECO:0008006" key="14">
    <source>
        <dbReference type="Google" id="ProtNLM"/>
    </source>
</evidence>
<feature type="repeat" description="Solcar" evidence="10">
    <location>
        <begin position="1"/>
        <end position="90"/>
    </location>
</feature>
<keyword evidence="6" id="KW-0999">Mitochondrion inner membrane</keyword>
<evidence type="ECO:0000313" key="13">
    <source>
        <dbReference type="Proteomes" id="UP001381693"/>
    </source>
</evidence>
<dbReference type="EMBL" id="JAXCGZ010006292">
    <property type="protein sequence ID" value="KAK7079885.1"/>
    <property type="molecule type" value="Genomic_DNA"/>
</dbReference>
<evidence type="ECO:0000256" key="11">
    <source>
        <dbReference type="RuleBase" id="RU000488"/>
    </source>
</evidence>
<dbReference type="InterPro" id="IPR018108">
    <property type="entry name" value="MCP_transmembrane"/>
</dbReference>
<dbReference type="GO" id="GO:0005743">
    <property type="term" value="C:mitochondrial inner membrane"/>
    <property type="evidence" value="ECO:0007669"/>
    <property type="project" value="UniProtKB-SubCell"/>
</dbReference>
<dbReference type="PANTHER" id="PTHR45928:SF1">
    <property type="entry name" value="RE38146P"/>
    <property type="match status" value="1"/>
</dbReference>
<comment type="subcellular location">
    <subcellularLocation>
        <location evidence="1">Mitochondrion inner membrane</location>
        <topology evidence="1">Multi-pass membrane protein</topology>
    </subcellularLocation>
</comment>
<evidence type="ECO:0000256" key="9">
    <source>
        <dbReference type="ARBA" id="ARBA00023136"/>
    </source>
</evidence>
<evidence type="ECO:0000256" key="3">
    <source>
        <dbReference type="ARBA" id="ARBA00022448"/>
    </source>
</evidence>
<dbReference type="PANTHER" id="PTHR45928">
    <property type="entry name" value="RE38146P"/>
    <property type="match status" value="1"/>
</dbReference>
<evidence type="ECO:0000256" key="1">
    <source>
        <dbReference type="ARBA" id="ARBA00004448"/>
    </source>
</evidence>
<dbReference type="InterPro" id="IPR051508">
    <property type="entry name" value="Mito_Carrier_Antiporter"/>
</dbReference>
<evidence type="ECO:0000256" key="7">
    <source>
        <dbReference type="ARBA" id="ARBA00022989"/>
    </source>
</evidence>
<comment type="similarity">
    <text evidence="2 11">Belongs to the mitochondrial carrier (TC 2.A.29) family.</text>
</comment>
<evidence type="ECO:0000256" key="10">
    <source>
        <dbReference type="PROSITE-ProRule" id="PRU00282"/>
    </source>
</evidence>
<keyword evidence="4 10" id="KW-0812">Transmembrane</keyword>
<dbReference type="SUPFAM" id="SSF103506">
    <property type="entry name" value="Mitochondrial carrier"/>
    <property type="match status" value="1"/>
</dbReference>
<accession>A0AAN9ABX3</accession>
<reference evidence="12 13" key="1">
    <citation type="submission" date="2023-11" db="EMBL/GenBank/DDBJ databases">
        <title>Halocaridina rubra genome assembly.</title>
        <authorList>
            <person name="Smith C."/>
        </authorList>
    </citation>
    <scope>NUCLEOTIDE SEQUENCE [LARGE SCALE GENOMIC DNA]</scope>
    <source>
        <strain evidence="12">EP-1</strain>
        <tissue evidence="12">Whole</tissue>
    </source>
</reference>
<keyword evidence="5" id="KW-0677">Repeat</keyword>
<keyword evidence="3 11" id="KW-0813">Transport</keyword>
<keyword evidence="13" id="KW-1185">Reference proteome</keyword>
<proteinExistence type="inferred from homology"/>
<dbReference type="AlphaFoldDB" id="A0AAN9ABX3"/>
<dbReference type="InterPro" id="IPR023395">
    <property type="entry name" value="MCP_dom_sf"/>
</dbReference>
<evidence type="ECO:0000313" key="12">
    <source>
        <dbReference type="EMBL" id="KAK7079885.1"/>
    </source>
</evidence>
<protein>
    <recommendedName>
        <fullName evidence="14">Solute carrier family 25 member 35</fullName>
    </recommendedName>
</protein>
<evidence type="ECO:0000256" key="2">
    <source>
        <dbReference type="ARBA" id="ARBA00006375"/>
    </source>
</evidence>
<gene>
    <name evidence="12" type="ORF">SK128_027259</name>
</gene>
<comment type="caution">
    <text evidence="12">The sequence shown here is derived from an EMBL/GenBank/DDBJ whole genome shotgun (WGS) entry which is preliminary data.</text>
</comment>
<keyword evidence="7" id="KW-1133">Transmembrane helix</keyword>
<sequence>MDFVIGAVAASGAVLVSNPMDVLKTRMQLQGELKARGHYAIIYKNIVHAAFAVAKADGIVGLQKGLVPAVGYQIVMNGIRFGLYQKILDSGIITRDDGSVSTLGCIFAGVSVGVVGGFVGSPLYL</sequence>
<keyword evidence="8" id="KW-0496">Mitochondrion</keyword>
<feature type="non-terminal residue" evidence="12">
    <location>
        <position position="125"/>
    </location>
</feature>
<dbReference type="PROSITE" id="PS50920">
    <property type="entry name" value="SOLCAR"/>
    <property type="match status" value="1"/>
</dbReference>
<evidence type="ECO:0000256" key="5">
    <source>
        <dbReference type="ARBA" id="ARBA00022737"/>
    </source>
</evidence>
<evidence type="ECO:0000256" key="4">
    <source>
        <dbReference type="ARBA" id="ARBA00022692"/>
    </source>
</evidence>
<keyword evidence="9 10" id="KW-0472">Membrane</keyword>